<evidence type="ECO:0000256" key="1">
    <source>
        <dbReference type="SAM" id="MobiDB-lite"/>
    </source>
</evidence>
<evidence type="ECO:0000313" key="2">
    <source>
        <dbReference type="EMBL" id="CAA9506728.1"/>
    </source>
</evidence>
<feature type="non-terminal residue" evidence="2">
    <location>
        <position position="1"/>
    </location>
</feature>
<dbReference type="EMBL" id="CADCVK010000420">
    <property type="protein sequence ID" value="CAA9506728.1"/>
    <property type="molecule type" value="Genomic_DNA"/>
</dbReference>
<protein>
    <submittedName>
        <fullName evidence="2">Uncharacterized protein</fullName>
    </submittedName>
</protein>
<reference evidence="2" key="1">
    <citation type="submission" date="2020-02" db="EMBL/GenBank/DDBJ databases">
        <authorList>
            <person name="Meier V. D."/>
        </authorList>
    </citation>
    <scope>NUCLEOTIDE SEQUENCE</scope>
    <source>
        <strain evidence="2">AVDCRST_MAG12</strain>
    </source>
</reference>
<proteinExistence type="predicted"/>
<dbReference type="AlphaFoldDB" id="A0A6J4SVY3"/>
<feature type="compositionally biased region" description="Polar residues" evidence="1">
    <location>
        <begin position="20"/>
        <end position="39"/>
    </location>
</feature>
<feature type="region of interest" description="Disordered" evidence="1">
    <location>
        <begin position="1"/>
        <end position="39"/>
    </location>
</feature>
<accession>A0A6J4SVY3</accession>
<feature type="non-terminal residue" evidence="2">
    <location>
        <position position="39"/>
    </location>
</feature>
<name>A0A6J4SVY3_9ACTN</name>
<gene>
    <name evidence="2" type="ORF">AVDCRST_MAG12-2998</name>
</gene>
<organism evidence="2">
    <name type="scientific">uncultured Rubrobacteraceae bacterium</name>
    <dbReference type="NCBI Taxonomy" id="349277"/>
    <lineage>
        <taxon>Bacteria</taxon>
        <taxon>Bacillati</taxon>
        <taxon>Actinomycetota</taxon>
        <taxon>Rubrobacteria</taxon>
        <taxon>Rubrobacterales</taxon>
        <taxon>Rubrobacteraceae</taxon>
        <taxon>environmental samples</taxon>
    </lineage>
</organism>
<sequence>WRASSPPGRRGSAGCPRRSVGSSWTSRGESYGSCHQPQT</sequence>